<dbReference type="EMBL" id="NAJO01000013">
    <property type="protein sequence ID" value="OQO07990.1"/>
    <property type="molecule type" value="Genomic_DNA"/>
</dbReference>
<dbReference type="PANTHER" id="PTHR45763">
    <property type="entry name" value="HYDROLASE, ALPHA/BETA FOLD FAMILY PROTEIN, EXPRESSED-RELATED"/>
    <property type="match status" value="1"/>
</dbReference>
<protein>
    <recommendedName>
        <fullName evidence="2">AB hydrolase-1 domain-containing protein</fullName>
    </recommendedName>
</protein>
<sequence>MAPASVPYLVAGICILVASIYLSTRSSSVENASKQTPVANKEVIESLHRARAKNEDESTRHTLDLPDGRKFGYAFYGSALPNAPTIIFIHGSGDNRLSGGFFHAAAEDLDIRIISVDRPGWGLSSTRLSGSVLDVAQDIKYLTSELNIQHYGLIGASGGGPFTLACAHVLPKDQLKSVTMLIAAGPWQSTVMRHAKWFPWLFWTVINSSAVLRRWGARQAMTKYSNMSCEDYVTINRKRMTSWWVHLLSRPHEKDLAIFTDDAAFEYSYDLLQENCKRADGVDGMVEDWRVMTTEDLGFKLEDIRRDLPIQLWYGKYDTSVSWHVGEDLKKRLRGDKVELHVREETHLSMLLNCRTEVLTKALENVRG</sequence>
<dbReference type="InParanoid" id="A0A1V8T9G7"/>
<name>A0A1V8T9G7_9PEZI</name>
<organism evidence="3 4">
    <name type="scientific">Cryoendolithus antarcticus</name>
    <dbReference type="NCBI Taxonomy" id="1507870"/>
    <lineage>
        <taxon>Eukaryota</taxon>
        <taxon>Fungi</taxon>
        <taxon>Dikarya</taxon>
        <taxon>Ascomycota</taxon>
        <taxon>Pezizomycotina</taxon>
        <taxon>Dothideomycetes</taxon>
        <taxon>Dothideomycetidae</taxon>
        <taxon>Cladosporiales</taxon>
        <taxon>Cladosporiaceae</taxon>
        <taxon>Cryoendolithus</taxon>
    </lineage>
</organism>
<keyword evidence="1" id="KW-0732">Signal</keyword>
<feature type="domain" description="AB hydrolase-1" evidence="2">
    <location>
        <begin position="84"/>
        <end position="337"/>
    </location>
</feature>
<evidence type="ECO:0000259" key="2">
    <source>
        <dbReference type="Pfam" id="PF00561"/>
    </source>
</evidence>
<evidence type="ECO:0000313" key="3">
    <source>
        <dbReference type="EMBL" id="OQO07990.1"/>
    </source>
</evidence>
<dbReference type="AlphaFoldDB" id="A0A1V8T9G7"/>
<dbReference type="Gene3D" id="3.40.50.1820">
    <property type="entry name" value="alpha/beta hydrolase"/>
    <property type="match status" value="1"/>
</dbReference>
<dbReference type="InterPro" id="IPR029058">
    <property type="entry name" value="AB_hydrolase_fold"/>
</dbReference>
<dbReference type="STRING" id="1507870.A0A1V8T9G7"/>
<dbReference type="InterPro" id="IPR000073">
    <property type="entry name" value="AB_hydrolase_1"/>
</dbReference>
<comment type="caution">
    <text evidence="3">The sequence shown here is derived from an EMBL/GenBank/DDBJ whole genome shotgun (WGS) entry which is preliminary data.</text>
</comment>
<feature type="signal peptide" evidence="1">
    <location>
        <begin position="1"/>
        <end position="28"/>
    </location>
</feature>
<accession>A0A1V8T9G7</accession>
<dbReference type="SUPFAM" id="SSF53474">
    <property type="entry name" value="alpha/beta-Hydrolases"/>
    <property type="match status" value="1"/>
</dbReference>
<evidence type="ECO:0000313" key="4">
    <source>
        <dbReference type="Proteomes" id="UP000192596"/>
    </source>
</evidence>
<proteinExistence type="predicted"/>
<dbReference type="OrthoDB" id="294702at2759"/>
<keyword evidence="4" id="KW-1185">Reference proteome</keyword>
<dbReference type="PANTHER" id="PTHR45763:SF46">
    <property type="entry name" value="AB HYDROLASE-1 DOMAIN-CONTAINING PROTEIN"/>
    <property type="match status" value="1"/>
</dbReference>
<gene>
    <name evidence="3" type="ORF">B0A48_06783</name>
</gene>
<dbReference type="Pfam" id="PF00561">
    <property type="entry name" value="Abhydrolase_1"/>
    <property type="match status" value="1"/>
</dbReference>
<evidence type="ECO:0000256" key="1">
    <source>
        <dbReference type="SAM" id="SignalP"/>
    </source>
</evidence>
<dbReference type="Proteomes" id="UP000192596">
    <property type="component" value="Unassembled WGS sequence"/>
</dbReference>
<reference evidence="4" key="1">
    <citation type="submission" date="2017-03" db="EMBL/GenBank/DDBJ databases">
        <title>Genomes of endolithic fungi from Antarctica.</title>
        <authorList>
            <person name="Coleine C."/>
            <person name="Masonjones S."/>
            <person name="Stajich J.E."/>
        </authorList>
    </citation>
    <scope>NUCLEOTIDE SEQUENCE [LARGE SCALE GENOMIC DNA]</scope>
    <source>
        <strain evidence="4">CCFEE 5527</strain>
    </source>
</reference>
<feature type="chain" id="PRO_5012212722" description="AB hydrolase-1 domain-containing protein" evidence="1">
    <location>
        <begin position="29"/>
        <end position="368"/>
    </location>
</feature>